<dbReference type="Proteomes" id="UP000182412">
    <property type="component" value="Unassembled WGS sequence"/>
</dbReference>
<name>A0A1H0NAG5_SELRU</name>
<protein>
    <submittedName>
        <fullName evidence="1">Uncharacterized protein</fullName>
    </submittedName>
</protein>
<dbReference type="PROSITE" id="PS51257">
    <property type="entry name" value="PROKAR_LIPOPROTEIN"/>
    <property type="match status" value="1"/>
</dbReference>
<evidence type="ECO:0000313" key="1">
    <source>
        <dbReference type="EMBL" id="SDO89651.1"/>
    </source>
</evidence>
<sequence length="332" mass="36608">MKITHACLFLGMMLISLPGFGACGSYSEVPMDGGLEDRSNPQAPKVIHSNTITKFSLHFAEDGNIGVPASEPKDSQPPFPAGRYTLSAERHGAQAHFLLVCDRYGTVTPLRFAKDLPASALDELQAIIQKHKLAAINGSSLRNSALGTALSFHVDYDTDETLSVYAEGGASTLPPGWCGTTVFLEFFTAKLDAGNRLIPPLRSCSYALSNSKGLVYCLELNSEPYQDSKRAIFKETRPTQNAGQPDSEQTTKTIYVPREKLEALEEIAAKYQLWKWKDLPSRDDDVDDQDFISIVFNYSGGGNICLDSNQELPPEYEEVFAELRRALTMRIK</sequence>
<organism evidence="1 2">
    <name type="scientific">Selenomonas ruminantium</name>
    <dbReference type="NCBI Taxonomy" id="971"/>
    <lineage>
        <taxon>Bacteria</taxon>
        <taxon>Bacillati</taxon>
        <taxon>Bacillota</taxon>
        <taxon>Negativicutes</taxon>
        <taxon>Selenomonadales</taxon>
        <taxon>Selenomonadaceae</taxon>
        <taxon>Selenomonas</taxon>
    </lineage>
</organism>
<dbReference type="AlphaFoldDB" id="A0A1H0NAG5"/>
<dbReference type="EMBL" id="FNJQ01000003">
    <property type="protein sequence ID" value="SDO89651.1"/>
    <property type="molecule type" value="Genomic_DNA"/>
</dbReference>
<gene>
    <name evidence="1" type="ORF">SAMN05216366_10310</name>
</gene>
<reference evidence="1 2" key="1">
    <citation type="submission" date="2016-10" db="EMBL/GenBank/DDBJ databases">
        <authorList>
            <person name="de Groot N.N."/>
        </authorList>
    </citation>
    <scope>NUCLEOTIDE SEQUENCE [LARGE SCALE GENOMIC DNA]</scope>
    <source>
        <strain evidence="1 2">S137</strain>
    </source>
</reference>
<dbReference type="OrthoDB" id="9956943at2"/>
<proteinExistence type="predicted"/>
<accession>A0A1H0NAG5</accession>
<evidence type="ECO:0000313" key="2">
    <source>
        <dbReference type="Proteomes" id="UP000182412"/>
    </source>
</evidence>
<dbReference type="RefSeq" id="WP_074571223.1">
    <property type="nucleotide sequence ID" value="NZ_FNJQ01000003.1"/>
</dbReference>